<protein>
    <recommendedName>
        <fullName evidence="3">Copia protein</fullName>
    </recommendedName>
</protein>
<proteinExistence type="predicted"/>
<dbReference type="Proteomes" id="UP000257109">
    <property type="component" value="Unassembled WGS sequence"/>
</dbReference>
<comment type="caution">
    <text evidence="1">The sequence shown here is derived from an EMBL/GenBank/DDBJ whole genome shotgun (WGS) entry which is preliminary data.</text>
</comment>
<sequence>MTFFDACHIDMWGDIVEKGNYIPTNKDRVEIPKSSWNKKQKTRCLLNSIARNFLMSTLTESEYEKVHSCKSSKEIHQYELFKMEDNKTTDLIFSRFKTIINILRSLEKTYDNYDHITKILRSLPKRWRP</sequence>
<organism evidence="1 2">
    <name type="scientific">Mucuna pruriens</name>
    <name type="common">Velvet bean</name>
    <name type="synonym">Dolichos pruriens</name>
    <dbReference type="NCBI Taxonomy" id="157652"/>
    <lineage>
        <taxon>Eukaryota</taxon>
        <taxon>Viridiplantae</taxon>
        <taxon>Streptophyta</taxon>
        <taxon>Embryophyta</taxon>
        <taxon>Tracheophyta</taxon>
        <taxon>Spermatophyta</taxon>
        <taxon>Magnoliopsida</taxon>
        <taxon>eudicotyledons</taxon>
        <taxon>Gunneridae</taxon>
        <taxon>Pentapetalae</taxon>
        <taxon>rosids</taxon>
        <taxon>fabids</taxon>
        <taxon>Fabales</taxon>
        <taxon>Fabaceae</taxon>
        <taxon>Papilionoideae</taxon>
        <taxon>50 kb inversion clade</taxon>
        <taxon>NPAAA clade</taxon>
        <taxon>indigoferoid/millettioid clade</taxon>
        <taxon>Phaseoleae</taxon>
        <taxon>Mucuna</taxon>
    </lineage>
</organism>
<dbReference type="EMBL" id="QJKJ01000012">
    <property type="protein sequence ID" value="RDY14803.1"/>
    <property type="molecule type" value="Genomic_DNA"/>
</dbReference>
<gene>
    <name evidence="1" type="ORF">CR513_00067</name>
</gene>
<feature type="non-terminal residue" evidence="1">
    <location>
        <position position="1"/>
    </location>
</feature>
<reference evidence="1" key="1">
    <citation type="submission" date="2018-05" db="EMBL/GenBank/DDBJ databases">
        <title>Draft genome of Mucuna pruriens seed.</title>
        <authorList>
            <person name="Nnadi N.E."/>
            <person name="Vos R."/>
            <person name="Hasami M.H."/>
            <person name="Devisetty U.K."/>
            <person name="Aguiy J.C."/>
        </authorList>
    </citation>
    <scope>NUCLEOTIDE SEQUENCE [LARGE SCALE GENOMIC DNA]</scope>
    <source>
        <strain evidence="1">JCA_2017</strain>
    </source>
</reference>
<evidence type="ECO:0000313" key="1">
    <source>
        <dbReference type="EMBL" id="RDY14803.1"/>
    </source>
</evidence>
<keyword evidence="2" id="KW-1185">Reference proteome</keyword>
<evidence type="ECO:0008006" key="3">
    <source>
        <dbReference type="Google" id="ProtNLM"/>
    </source>
</evidence>
<name>A0A371IIF3_MUCPR</name>
<dbReference type="Pfam" id="PF14223">
    <property type="entry name" value="Retrotran_gag_2"/>
    <property type="match status" value="1"/>
</dbReference>
<dbReference type="AlphaFoldDB" id="A0A371IIF3"/>
<accession>A0A371IIF3</accession>
<evidence type="ECO:0000313" key="2">
    <source>
        <dbReference type="Proteomes" id="UP000257109"/>
    </source>
</evidence>
<dbReference type="OrthoDB" id="1000712at2759"/>
<dbReference type="STRING" id="157652.A0A371IIF3"/>